<protein>
    <submittedName>
        <fullName evidence="2">Uncharacterized protein</fullName>
    </submittedName>
</protein>
<evidence type="ECO:0000313" key="3">
    <source>
        <dbReference type="Proteomes" id="UP000254266"/>
    </source>
</evidence>
<dbReference type="AlphaFoldDB" id="A0A370DI12"/>
<dbReference type="Proteomes" id="UP000254266">
    <property type="component" value="Unassembled WGS sequence"/>
</dbReference>
<gene>
    <name evidence="2" type="ORF">DIZ80_03165</name>
</gene>
<reference evidence="2 3" key="1">
    <citation type="journal article" date="2018" name="ISME J.">
        <title>Endosymbiont genomes yield clues of tubeworm success.</title>
        <authorList>
            <person name="Li Y."/>
            <person name="Liles M.R."/>
            <person name="Halanych K.M."/>
        </authorList>
    </citation>
    <scope>NUCLEOTIDE SEQUENCE [LARGE SCALE GENOMIC DNA]</scope>
    <source>
        <strain evidence="2">A1464</strain>
    </source>
</reference>
<feature type="region of interest" description="Disordered" evidence="1">
    <location>
        <begin position="107"/>
        <end position="131"/>
    </location>
</feature>
<evidence type="ECO:0000256" key="1">
    <source>
        <dbReference type="SAM" id="MobiDB-lite"/>
    </source>
</evidence>
<dbReference type="EMBL" id="QFXC01000007">
    <property type="protein sequence ID" value="RDH84493.1"/>
    <property type="molecule type" value="Genomic_DNA"/>
</dbReference>
<keyword evidence="3" id="KW-1185">Reference proteome</keyword>
<sequence length="131" mass="14641">MSVKIPSSFDFGVNLDLDLDGNLDLNIPTDYSFSIKELPQIDINLRPIEIKPIDFSLRLKEIPSIRAHLPLNYKVGFSLLGRELACVQLCGQGQVITEPYVPYPCEPRKQSVQRPPATAAISKEEMTKVVS</sequence>
<comment type="caution">
    <text evidence="2">The sequence shown here is derived from an EMBL/GenBank/DDBJ whole genome shotgun (WGS) entry which is preliminary data.</text>
</comment>
<accession>A0A370DI12</accession>
<feature type="compositionally biased region" description="Basic and acidic residues" evidence="1">
    <location>
        <begin position="122"/>
        <end position="131"/>
    </location>
</feature>
<organism evidence="2 3">
    <name type="scientific">endosymbiont of Galathealinum brachiosum</name>
    <dbReference type="NCBI Taxonomy" id="2200906"/>
    <lineage>
        <taxon>Bacteria</taxon>
        <taxon>Pseudomonadati</taxon>
        <taxon>Pseudomonadota</taxon>
        <taxon>Gammaproteobacteria</taxon>
        <taxon>sulfur-oxidizing symbionts</taxon>
    </lineage>
</organism>
<proteinExistence type="predicted"/>
<evidence type="ECO:0000313" key="2">
    <source>
        <dbReference type="EMBL" id="RDH84493.1"/>
    </source>
</evidence>
<name>A0A370DI12_9GAMM</name>